<name>A0A3B0TGV3_9ZZZZ</name>
<evidence type="ECO:0000256" key="2">
    <source>
        <dbReference type="ARBA" id="ARBA00023015"/>
    </source>
</evidence>
<dbReference type="InterPro" id="IPR009057">
    <property type="entry name" value="Homeodomain-like_sf"/>
</dbReference>
<dbReference type="InterPro" id="IPR039538">
    <property type="entry name" value="BetI_C"/>
</dbReference>
<sequence length="199" mass="21879">MARTRDQNLHKRRKTQIIRAAASCFAKKGIHQTNMQEICEAANISAGALYRYFASKDAIILAMAESEKNANEHLITHLDNSVDVVEGLCQALPSIVAILSNREYGRLAIEISAEASRNSAMAKLFQSNDAQLQTAMIRALKAGQKQGTVNKDLNVKGAVYVILAMFDGITLRSTSLASPPKRKTVKSFIQFVRLFLSPV</sequence>
<dbReference type="Pfam" id="PF00440">
    <property type="entry name" value="TetR_N"/>
    <property type="match status" value="1"/>
</dbReference>
<dbReference type="Gene3D" id="1.10.357.10">
    <property type="entry name" value="Tetracycline Repressor, domain 2"/>
    <property type="match status" value="1"/>
</dbReference>
<gene>
    <name evidence="6" type="ORF">MNBD_ALPHA11-2105</name>
</gene>
<keyword evidence="1" id="KW-0678">Repressor</keyword>
<proteinExistence type="predicted"/>
<dbReference type="PANTHER" id="PTHR30055">
    <property type="entry name" value="HTH-TYPE TRANSCRIPTIONAL REGULATOR RUTR"/>
    <property type="match status" value="1"/>
</dbReference>
<dbReference type="Gene3D" id="1.10.10.60">
    <property type="entry name" value="Homeodomain-like"/>
    <property type="match status" value="1"/>
</dbReference>
<dbReference type="Pfam" id="PF13977">
    <property type="entry name" value="TetR_C_6"/>
    <property type="match status" value="1"/>
</dbReference>
<evidence type="ECO:0000256" key="4">
    <source>
        <dbReference type="ARBA" id="ARBA00023163"/>
    </source>
</evidence>
<dbReference type="PROSITE" id="PS50977">
    <property type="entry name" value="HTH_TETR_2"/>
    <property type="match status" value="1"/>
</dbReference>
<evidence type="ECO:0000256" key="1">
    <source>
        <dbReference type="ARBA" id="ARBA00022491"/>
    </source>
</evidence>
<keyword evidence="2" id="KW-0805">Transcription regulation</keyword>
<dbReference type="InterPro" id="IPR036271">
    <property type="entry name" value="Tet_transcr_reg_TetR-rel_C_sf"/>
</dbReference>
<reference evidence="6" key="1">
    <citation type="submission" date="2018-06" db="EMBL/GenBank/DDBJ databases">
        <authorList>
            <person name="Zhirakovskaya E."/>
        </authorList>
    </citation>
    <scope>NUCLEOTIDE SEQUENCE</scope>
</reference>
<dbReference type="SUPFAM" id="SSF48498">
    <property type="entry name" value="Tetracyclin repressor-like, C-terminal domain"/>
    <property type="match status" value="1"/>
</dbReference>
<dbReference type="GO" id="GO:0000976">
    <property type="term" value="F:transcription cis-regulatory region binding"/>
    <property type="evidence" value="ECO:0007669"/>
    <property type="project" value="TreeGrafter"/>
</dbReference>
<accession>A0A3B0TGV3</accession>
<evidence type="ECO:0000256" key="3">
    <source>
        <dbReference type="ARBA" id="ARBA00023125"/>
    </source>
</evidence>
<evidence type="ECO:0000313" key="6">
    <source>
        <dbReference type="EMBL" id="VAW17178.1"/>
    </source>
</evidence>
<dbReference type="EMBL" id="UOEQ01000127">
    <property type="protein sequence ID" value="VAW17178.1"/>
    <property type="molecule type" value="Genomic_DNA"/>
</dbReference>
<dbReference type="InterPro" id="IPR050109">
    <property type="entry name" value="HTH-type_TetR-like_transc_reg"/>
</dbReference>
<dbReference type="InterPro" id="IPR001647">
    <property type="entry name" value="HTH_TetR"/>
</dbReference>
<keyword evidence="4" id="KW-0804">Transcription</keyword>
<protein>
    <recommendedName>
        <fullName evidence="5">HTH tetR-type domain-containing protein</fullName>
    </recommendedName>
</protein>
<organism evidence="6">
    <name type="scientific">hydrothermal vent metagenome</name>
    <dbReference type="NCBI Taxonomy" id="652676"/>
    <lineage>
        <taxon>unclassified sequences</taxon>
        <taxon>metagenomes</taxon>
        <taxon>ecological metagenomes</taxon>
    </lineage>
</organism>
<dbReference type="AlphaFoldDB" id="A0A3B0TGV3"/>
<keyword evidence="3" id="KW-0238">DNA-binding</keyword>
<dbReference type="PANTHER" id="PTHR30055:SF226">
    <property type="entry name" value="HTH-TYPE TRANSCRIPTIONAL REGULATOR PKSA"/>
    <property type="match status" value="1"/>
</dbReference>
<dbReference type="SUPFAM" id="SSF46689">
    <property type="entry name" value="Homeodomain-like"/>
    <property type="match status" value="1"/>
</dbReference>
<dbReference type="GO" id="GO:0003700">
    <property type="term" value="F:DNA-binding transcription factor activity"/>
    <property type="evidence" value="ECO:0007669"/>
    <property type="project" value="TreeGrafter"/>
</dbReference>
<dbReference type="PRINTS" id="PR00455">
    <property type="entry name" value="HTHTETR"/>
</dbReference>
<feature type="domain" description="HTH tetR-type" evidence="5">
    <location>
        <begin position="11"/>
        <end position="71"/>
    </location>
</feature>
<evidence type="ECO:0000259" key="5">
    <source>
        <dbReference type="PROSITE" id="PS50977"/>
    </source>
</evidence>